<dbReference type="AlphaFoldDB" id="A0A2N9L3C1"/>
<dbReference type="Proteomes" id="UP000239735">
    <property type="component" value="Unassembled WGS sequence"/>
</dbReference>
<evidence type="ECO:0000313" key="3">
    <source>
        <dbReference type="Proteomes" id="UP000239735"/>
    </source>
</evidence>
<accession>A0A2N9L3C1</accession>
<reference evidence="3" key="1">
    <citation type="submission" date="2018-02" db="EMBL/GenBank/DDBJ databases">
        <authorList>
            <person name="Hausmann B."/>
        </authorList>
    </citation>
    <scope>NUCLEOTIDE SEQUENCE [LARGE SCALE GENOMIC DNA]</scope>
    <source>
        <strain evidence="3">Peat soil MAG SbA5</strain>
    </source>
</reference>
<sequence length="163" mass="17970">MPEYSVSPSGEQFALPNNTDYAAEFERVRALAAAARKQGQEVVVVMGLGFVGAVMAAIVADTVDKKNGRLGKFVIGCQRPSTRSYWKTPLLNRGQSPVKSEDPEVDPMIARCVLGKKTLTATYNPDCLALADCVVVDVQCDYAKRHLGTMKTARPKWRRWRPP</sequence>
<evidence type="ECO:0000313" key="2">
    <source>
        <dbReference type="EMBL" id="SPE17827.1"/>
    </source>
</evidence>
<proteinExistence type="predicted"/>
<gene>
    <name evidence="2" type="ORF">SBA5_1100007</name>
</gene>
<evidence type="ECO:0000256" key="1">
    <source>
        <dbReference type="SAM" id="Phobius"/>
    </source>
</evidence>
<feature type="transmembrane region" description="Helical" evidence="1">
    <location>
        <begin position="42"/>
        <end position="63"/>
    </location>
</feature>
<keyword evidence="1" id="KW-0812">Transmembrane</keyword>
<keyword evidence="1" id="KW-1133">Transmembrane helix</keyword>
<protein>
    <submittedName>
        <fullName evidence="2">UDP-glucose/GDP-mannose dehydrogenase</fullName>
    </submittedName>
</protein>
<keyword evidence="1" id="KW-0472">Membrane</keyword>
<organism evidence="2 3">
    <name type="scientific">Candidatus Sulfuritelmatomonas gaucii</name>
    <dbReference type="NCBI Taxonomy" id="2043161"/>
    <lineage>
        <taxon>Bacteria</taxon>
        <taxon>Pseudomonadati</taxon>
        <taxon>Acidobacteriota</taxon>
        <taxon>Terriglobia</taxon>
        <taxon>Terriglobales</taxon>
        <taxon>Acidobacteriaceae</taxon>
        <taxon>Candidatus Sulfuritelmatomonas</taxon>
    </lineage>
</organism>
<dbReference type="Gene3D" id="3.40.50.720">
    <property type="entry name" value="NAD(P)-binding Rossmann-like Domain"/>
    <property type="match status" value="1"/>
</dbReference>
<name>A0A2N9L3C1_9BACT</name>
<dbReference type="EMBL" id="OKRB01000014">
    <property type="protein sequence ID" value="SPE17827.1"/>
    <property type="molecule type" value="Genomic_DNA"/>
</dbReference>